<accession>A0A7Z8Y4M2</accession>
<dbReference type="Proteomes" id="UP000289220">
    <property type="component" value="Unassembled WGS sequence"/>
</dbReference>
<gene>
    <name evidence="5" type="ORF">BREV_BREV_01982</name>
</gene>
<dbReference type="SUPFAM" id="SSF54637">
    <property type="entry name" value="Thioesterase/thiol ester dehydrase-isomerase"/>
    <property type="match status" value="2"/>
</dbReference>
<dbReference type="Pfam" id="PF03061">
    <property type="entry name" value="4HBT"/>
    <property type="match status" value="2"/>
</dbReference>
<evidence type="ECO:0000256" key="1">
    <source>
        <dbReference type="ARBA" id="ARBA00010458"/>
    </source>
</evidence>
<evidence type="ECO:0000256" key="2">
    <source>
        <dbReference type="ARBA" id="ARBA00022801"/>
    </source>
</evidence>
<comment type="similarity">
    <text evidence="1">Belongs to the acyl coenzyme A hydrolase family.</text>
</comment>
<evidence type="ECO:0000259" key="4">
    <source>
        <dbReference type="PROSITE" id="PS51770"/>
    </source>
</evidence>
<reference evidence="5 6" key="1">
    <citation type="submission" date="2018-11" db="EMBL/GenBank/DDBJ databases">
        <authorList>
            <person name="Peiro R."/>
            <person name="Begona"/>
            <person name="Cbmso G."/>
            <person name="Lopez M."/>
            <person name="Gonzalez S."/>
            <person name="Sacristan E."/>
            <person name="Castillo E."/>
        </authorList>
    </citation>
    <scope>NUCLEOTIDE SEQUENCE [LARGE SCALE GENOMIC DNA]</scope>
    <source>
        <strain evidence="5">Brev_genome</strain>
    </source>
</reference>
<dbReference type="AlphaFoldDB" id="A0A7Z8Y4M2"/>
<evidence type="ECO:0000313" key="6">
    <source>
        <dbReference type="Proteomes" id="UP000289220"/>
    </source>
</evidence>
<name>A0A7Z8Y4M2_9CAUL</name>
<dbReference type="InterPro" id="IPR040170">
    <property type="entry name" value="Cytosol_ACT"/>
</dbReference>
<evidence type="ECO:0000256" key="3">
    <source>
        <dbReference type="PROSITE-ProRule" id="PRU01106"/>
    </source>
</evidence>
<sequence length="255" mass="27298">MSVTLIDMVFPGDANHHGTLFGGVGLAHLDKVAFLAAARHARRHTVTAGCERIDFAAPARIGEMVEATGRVARVGRTSMGVEVELWAEAPVSGERRLCTRGVFNMVAPREAGQGDLPPVPDKGEEPGDGWLRTAEMVFPTWTNHYGTLYGGDALKLMGKAAFICATRRARGVMVMAASNRIDFSSPIREGDMIELASRVTRVGRSSVAIEVELWAEALLTGERRRSAVAEFVMVAVDEAGRSAPISTPAATLEPA</sequence>
<comment type="caution">
    <text evidence="5">The sequence shown here is derived from an EMBL/GenBank/DDBJ whole genome shotgun (WGS) entry which is preliminary data.</text>
</comment>
<dbReference type="GO" id="GO:0052816">
    <property type="term" value="F:long-chain fatty acyl-CoA hydrolase activity"/>
    <property type="evidence" value="ECO:0007669"/>
    <property type="project" value="TreeGrafter"/>
</dbReference>
<dbReference type="GO" id="GO:0006637">
    <property type="term" value="P:acyl-CoA metabolic process"/>
    <property type="evidence" value="ECO:0007669"/>
    <property type="project" value="TreeGrafter"/>
</dbReference>
<keyword evidence="6" id="KW-1185">Reference proteome</keyword>
<dbReference type="PANTHER" id="PTHR11049:SF24">
    <property type="entry name" value="CYTOSOLIC ACYL COENZYME A THIOESTER HYDROLASE"/>
    <property type="match status" value="1"/>
</dbReference>
<protein>
    <submittedName>
        <fullName evidence="5">Putative acyl-CoA thioester hydrolase</fullName>
    </submittedName>
</protein>
<dbReference type="InterPro" id="IPR033120">
    <property type="entry name" value="HOTDOG_ACOT"/>
</dbReference>
<dbReference type="CDD" id="cd03442">
    <property type="entry name" value="BFIT_BACH"/>
    <property type="match status" value="2"/>
</dbReference>
<dbReference type="Gene3D" id="3.10.129.10">
    <property type="entry name" value="Hotdog Thioesterase"/>
    <property type="match status" value="2"/>
</dbReference>
<proteinExistence type="inferred from homology"/>
<dbReference type="RefSeq" id="WP_230307634.1">
    <property type="nucleotide sequence ID" value="NZ_UXHF01000037.1"/>
</dbReference>
<feature type="domain" description="HotDog ACOT-type" evidence="4">
    <location>
        <begin position="1"/>
        <end position="111"/>
    </location>
</feature>
<organism evidence="5 6">
    <name type="scientific">Brevundimonas mediterranea</name>
    <dbReference type="NCBI Taxonomy" id="74329"/>
    <lineage>
        <taxon>Bacteria</taxon>
        <taxon>Pseudomonadati</taxon>
        <taxon>Pseudomonadota</taxon>
        <taxon>Alphaproteobacteria</taxon>
        <taxon>Caulobacterales</taxon>
        <taxon>Caulobacteraceae</taxon>
        <taxon>Brevundimonas</taxon>
    </lineage>
</organism>
<dbReference type="PROSITE" id="PS51770">
    <property type="entry name" value="HOTDOG_ACOT"/>
    <property type="match status" value="2"/>
</dbReference>
<keyword evidence="2 3" id="KW-0378">Hydrolase</keyword>
<dbReference type="InterPro" id="IPR006683">
    <property type="entry name" value="Thioestr_dom"/>
</dbReference>
<dbReference type="InterPro" id="IPR029069">
    <property type="entry name" value="HotDog_dom_sf"/>
</dbReference>
<dbReference type="GO" id="GO:0005829">
    <property type="term" value="C:cytosol"/>
    <property type="evidence" value="ECO:0007669"/>
    <property type="project" value="TreeGrafter"/>
</dbReference>
<feature type="domain" description="HotDog ACOT-type" evidence="4">
    <location>
        <begin position="127"/>
        <end position="239"/>
    </location>
</feature>
<dbReference type="EMBL" id="UXHF01000037">
    <property type="protein sequence ID" value="VDC50408.1"/>
    <property type="molecule type" value="Genomic_DNA"/>
</dbReference>
<evidence type="ECO:0000313" key="5">
    <source>
        <dbReference type="EMBL" id="VDC50408.1"/>
    </source>
</evidence>
<dbReference type="GO" id="GO:0009062">
    <property type="term" value="P:fatty acid catabolic process"/>
    <property type="evidence" value="ECO:0007669"/>
    <property type="project" value="TreeGrafter"/>
</dbReference>
<dbReference type="PANTHER" id="PTHR11049">
    <property type="entry name" value="ACYL COENZYME A THIOESTER HYDROLASE"/>
    <property type="match status" value="1"/>
</dbReference>